<dbReference type="CDD" id="cd06267">
    <property type="entry name" value="PBP1_LacI_sugar_binding-like"/>
    <property type="match status" value="1"/>
</dbReference>
<dbReference type="GO" id="GO:0000976">
    <property type="term" value="F:transcription cis-regulatory region binding"/>
    <property type="evidence" value="ECO:0007669"/>
    <property type="project" value="TreeGrafter"/>
</dbReference>
<dbReference type="PANTHER" id="PTHR30146:SF109">
    <property type="entry name" value="HTH-TYPE TRANSCRIPTIONAL REGULATOR GALS"/>
    <property type="match status" value="1"/>
</dbReference>
<dbReference type="Pfam" id="PF00356">
    <property type="entry name" value="LacI"/>
    <property type="match status" value="1"/>
</dbReference>
<dbReference type="AlphaFoldDB" id="A0A4R5KF85"/>
<feature type="domain" description="HTH lacI-type" evidence="4">
    <location>
        <begin position="6"/>
        <end position="60"/>
    </location>
</feature>
<keyword evidence="2" id="KW-0238">DNA-binding</keyword>
<dbReference type="EMBL" id="SMRT01000017">
    <property type="protein sequence ID" value="TDF93268.1"/>
    <property type="molecule type" value="Genomic_DNA"/>
</dbReference>
<evidence type="ECO:0000259" key="4">
    <source>
        <dbReference type="PROSITE" id="PS50932"/>
    </source>
</evidence>
<dbReference type="Pfam" id="PF13377">
    <property type="entry name" value="Peripla_BP_3"/>
    <property type="match status" value="1"/>
</dbReference>
<proteinExistence type="predicted"/>
<evidence type="ECO:0000256" key="3">
    <source>
        <dbReference type="ARBA" id="ARBA00023163"/>
    </source>
</evidence>
<organism evidence="5 6">
    <name type="scientific">Paenibacillus piri</name>
    <dbReference type="NCBI Taxonomy" id="2547395"/>
    <lineage>
        <taxon>Bacteria</taxon>
        <taxon>Bacillati</taxon>
        <taxon>Bacillota</taxon>
        <taxon>Bacilli</taxon>
        <taxon>Bacillales</taxon>
        <taxon>Paenibacillaceae</taxon>
        <taxon>Paenibacillus</taxon>
    </lineage>
</organism>
<comment type="caution">
    <text evidence="5">The sequence shown here is derived from an EMBL/GenBank/DDBJ whole genome shotgun (WGS) entry which is preliminary data.</text>
</comment>
<dbReference type="SUPFAM" id="SSF47413">
    <property type="entry name" value="lambda repressor-like DNA-binding domains"/>
    <property type="match status" value="1"/>
</dbReference>
<evidence type="ECO:0000256" key="2">
    <source>
        <dbReference type="ARBA" id="ARBA00023125"/>
    </source>
</evidence>
<dbReference type="CDD" id="cd01392">
    <property type="entry name" value="HTH_LacI"/>
    <property type="match status" value="1"/>
</dbReference>
<evidence type="ECO:0000313" key="5">
    <source>
        <dbReference type="EMBL" id="TDF93268.1"/>
    </source>
</evidence>
<reference evidence="5 6" key="1">
    <citation type="submission" date="2019-03" db="EMBL/GenBank/DDBJ databases">
        <title>This is whole genome sequence of Paenibacillus sp MS74 strain.</title>
        <authorList>
            <person name="Trinh H.N."/>
        </authorList>
    </citation>
    <scope>NUCLEOTIDE SEQUENCE [LARGE SCALE GENOMIC DNA]</scope>
    <source>
        <strain evidence="5 6">MS74</strain>
    </source>
</reference>
<accession>A0A4R5KF85</accession>
<sequence>MTSNSIRQKEIAEKTGYSINTVSLALKGSPRISEETRLKIMECARQLNYIPNVVARSLVQKKTNTIGIILTELMNPILTETAQEIEQLLKQAGYNMMLMITNFSPEQEAEALDVLVSRQVDGIMMYPLVRANFSKIRAMHDQRFPIVLLAGGEYDSPSDAVYMNRQAGAYKAVSHFIQDGHRRIGFIRGAMNDEEKQNGYTSALQDNGIDFDPGLVSIIQGDGYKAGYASVQSLYEKGKATAVLCSKDHIALGAMRWCREQGIRVPEDIAFIGFDDIAASSFADVPLTSVQYDVKSVTKKATELLLKRIEEKEHKVGAPLQKIAIDPKLIIRQS</sequence>
<dbReference type="SUPFAM" id="SSF53822">
    <property type="entry name" value="Periplasmic binding protein-like I"/>
    <property type="match status" value="1"/>
</dbReference>
<dbReference type="InterPro" id="IPR010982">
    <property type="entry name" value="Lambda_DNA-bd_dom_sf"/>
</dbReference>
<dbReference type="PANTHER" id="PTHR30146">
    <property type="entry name" value="LACI-RELATED TRANSCRIPTIONAL REPRESSOR"/>
    <property type="match status" value="1"/>
</dbReference>
<dbReference type="Gene3D" id="3.40.50.2300">
    <property type="match status" value="2"/>
</dbReference>
<keyword evidence="3" id="KW-0804">Transcription</keyword>
<evidence type="ECO:0000313" key="6">
    <source>
        <dbReference type="Proteomes" id="UP000295636"/>
    </source>
</evidence>
<dbReference type="PROSITE" id="PS50932">
    <property type="entry name" value="HTH_LACI_2"/>
    <property type="match status" value="1"/>
</dbReference>
<name>A0A4R5KF85_9BACL</name>
<dbReference type="OrthoDB" id="2528004at2"/>
<dbReference type="Proteomes" id="UP000295636">
    <property type="component" value="Unassembled WGS sequence"/>
</dbReference>
<dbReference type="GO" id="GO:0003700">
    <property type="term" value="F:DNA-binding transcription factor activity"/>
    <property type="evidence" value="ECO:0007669"/>
    <property type="project" value="TreeGrafter"/>
</dbReference>
<keyword evidence="6" id="KW-1185">Reference proteome</keyword>
<dbReference type="InterPro" id="IPR000843">
    <property type="entry name" value="HTH_LacI"/>
</dbReference>
<keyword evidence="1" id="KW-0805">Transcription regulation</keyword>
<dbReference type="RefSeq" id="WP_133234334.1">
    <property type="nucleotide sequence ID" value="NZ_SMRT01000017.1"/>
</dbReference>
<dbReference type="SMART" id="SM00354">
    <property type="entry name" value="HTH_LACI"/>
    <property type="match status" value="1"/>
</dbReference>
<dbReference type="Gene3D" id="1.10.260.40">
    <property type="entry name" value="lambda repressor-like DNA-binding domains"/>
    <property type="match status" value="1"/>
</dbReference>
<dbReference type="InterPro" id="IPR046335">
    <property type="entry name" value="LacI/GalR-like_sensor"/>
</dbReference>
<gene>
    <name evidence="5" type="ORF">E1757_27685</name>
</gene>
<dbReference type="InterPro" id="IPR028082">
    <property type="entry name" value="Peripla_BP_I"/>
</dbReference>
<evidence type="ECO:0000256" key="1">
    <source>
        <dbReference type="ARBA" id="ARBA00023015"/>
    </source>
</evidence>
<protein>
    <submittedName>
        <fullName evidence="5">LacI family transcriptional regulator</fullName>
    </submittedName>
</protein>